<dbReference type="OMA" id="YIDYYGK"/>
<dbReference type="InterPro" id="IPR021261">
    <property type="entry name" value="GPCAT"/>
</dbReference>
<feature type="transmembrane region" description="Helical" evidence="14">
    <location>
        <begin position="192"/>
        <end position="211"/>
    </location>
</feature>
<sequence>MPEPSEPKPPERIDTPISATSSSTADSPSRDDINGVPAAQDGDVDDSPASSPTLSATSDTLIQALDFDLLDFDDDLSSFDLVGSDWIRVLSSTFSAQRDRLEQTPFGRKFRKLVDTQKRIVNNQLRLLKMQQSPEAVKKRDKLAFVVGVTNMWVTALLVGVWPEVIPWFYVVKTFVLLMMRLIVYRRKRWHYFMFDMCYFVNALLILYLAFPGSHANLFAATWGLANGPVLIAITAWRNSLVFHSLDKVTSLLIHFDPPLTLFICRWVVKPHHQHALRILPDHLLSLSTNPPDISFSQMMLTSVATYVFWQAAYWVFVWTMRADKIKAGYATSTTWMLANQQSLIYRAAKRFRPAYQPAVFMAIQLVYTLITIAPTYLFYRFKWLNAAALMGSLCVATYNGANYYFEVFSRRYVEELKGLKKELERVGSSVQLEGLDGLDGGNVQGDGVKKVKKG</sequence>
<evidence type="ECO:0000256" key="5">
    <source>
        <dbReference type="ARBA" id="ARBA00022679"/>
    </source>
</evidence>
<evidence type="ECO:0000313" key="16">
    <source>
        <dbReference type="Proteomes" id="UP000053201"/>
    </source>
</evidence>
<evidence type="ECO:0000256" key="12">
    <source>
        <dbReference type="ARBA" id="ARBA00023315"/>
    </source>
</evidence>
<keyword evidence="9 14" id="KW-0472">Membrane</keyword>
<keyword evidence="4" id="KW-0444">Lipid biosynthesis</keyword>
<feature type="transmembrane region" description="Helical" evidence="14">
    <location>
        <begin position="384"/>
        <end position="402"/>
    </location>
</feature>
<evidence type="ECO:0000256" key="6">
    <source>
        <dbReference type="ARBA" id="ARBA00022692"/>
    </source>
</evidence>
<feature type="transmembrane region" description="Helical" evidence="14">
    <location>
        <begin position="359"/>
        <end position="378"/>
    </location>
</feature>
<evidence type="ECO:0000256" key="13">
    <source>
        <dbReference type="SAM" id="MobiDB-lite"/>
    </source>
</evidence>
<evidence type="ECO:0000313" key="15">
    <source>
        <dbReference type="EMBL" id="KNC99363.1"/>
    </source>
</evidence>
<evidence type="ECO:0000256" key="8">
    <source>
        <dbReference type="ARBA" id="ARBA00023098"/>
    </source>
</evidence>
<keyword evidence="10" id="KW-0594">Phospholipid biosynthesis</keyword>
<dbReference type="OrthoDB" id="406287at2759"/>
<dbReference type="EMBL" id="KQ257458">
    <property type="protein sequence ID" value="KNC99363.1"/>
    <property type="molecule type" value="Genomic_DNA"/>
</dbReference>
<keyword evidence="7 14" id="KW-1133">Transmembrane helix</keyword>
<feature type="transmembrane region" description="Helical" evidence="14">
    <location>
        <begin position="143"/>
        <end position="162"/>
    </location>
</feature>
<evidence type="ECO:0000256" key="7">
    <source>
        <dbReference type="ARBA" id="ARBA00022989"/>
    </source>
</evidence>
<keyword evidence="5" id="KW-0808">Transferase</keyword>
<dbReference type="GO" id="GO:0016020">
    <property type="term" value="C:membrane"/>
    <property type="evidence" value="ECO:0007669"/>
    <property type="project" value="UniProtKB-SubCell"/>
</dbReference>
<evidence type="ECO:0000256" key="11">
    <source>
        <dbReference type="ARBA" id="ARBA00023264"/>
    </source>
</evidence>
<evidence type="ECO:0000256" key="3">
    <source>
        <dbReference type="ARBA" id="ARBA00019082"/>
    </source>
</evidence>
<dbReference type="InParanoid" id="A0A0L0HF10"/>
<proteinExistence type="inferred from homology"/>
<dbReference type="VEuPathDB" id="FungiDB:SPPG_05608"/>
<protein>
    <recommendedName>
        <fullName evidence="3">Glycerophosphocholine acyltransferase 1</fullName>
    </recommendedName>
</protein>
<feature type="transmembrane region" description="Helical" evidence="14">
    <location>
        <begin position="294"/>
        <end position="317"/>
    </location>
</feature>
<dbReference type="AlphaFoldDB" id="A0A0L0HF10"/>
<keyword evidence="11" id="KW-1208">Phospholipid metabolism</keyword>
<keyword evidence="6 14" id="KW-0812">Transmembrane</keyword>
<dbReference type="GO" id="GO:0006656">
    <property type="term" value="P:phosphatidylcholine biosynthetic process"/>
    <property type="evidence" value="ECO:0007669"/>
    <property type="project" value="TreeGrafter"/>
</dbReference>
<evidence type="ECO:0000256" key="14">
    <source>
        <dbReference type="SAM" id="Phobius"/>
    </source>
</evidence>
<accession>A0A0L0HF10</accession>
<keyword evidence="8" id="KW-0443">Lipid metabolism</keyword>
<feature type="compositionally biased region" description="Low complexity" evidence="13">
    <location>
        <begin position="15"/>
        <end position="27"/>
    </location>
</feature>
<name>A0A0L0HF10_SPIPD</name>
<organism evidence="15 16">
    <name type="scientific">Spizellomyces punctatus (strain DAOM BR117)</name>
    <dbReference type="NCBI Taxonomy" id="645134"/>
    <lineage>
        <taxon>Eukaryota</taxon>
        <taxon>Fungi</taxon>
        <taxon>Fungi incertae sedis</taxon>
        <taxon>Chytridiomycota</taxon>
        <taxon>Chytridiomycota incertae sedis</taxon>
        <taxon>Chytridiomycetes</taxon>
        <taxon>Spizellomycetales</taxon>
        <taxon>Spizellomycetaceae</taxon>
        <taxon>Spizellomyces</taxon>
    </lineage>
</organism>
<dbReference type="PANTHER" id="PTHR31201:SF1">
    <property type="entry name" value="GLYCEROPHOSPHOCHOLINE ACYLTRANSFERASE 1"/>
    <property type="match status" value="1"/>
</dbReference>
<reference evidence="15 16" key="1">
    <citation type="submission" date="2009-08" db="EMBL/GenBank/DDBJ databases">
        <title>The Genome Sequence of Spizellomyces punctatus strain DAOM BR117.</title>
        <authorList>
            <consortium name="The Broad Institute Genome Sequencing Platform"/>
            <person name="Russ C."/>
            <person name="Cuomo C."/>
            <person name="Shea T."/>
            <person name="Young S.K."/>
            <person name="Zeng Q."/>
            <person name="Koehrsen M."/>
            <person name="Haas B."/>
            <person name="Borodovsky M."/>
            <person name="Guigo R."/>
            <person name="Alvarado L."/>
            <person name="Berlin A."/>
            <person name="Bochicchio J."/>
            <person name="Borenstein D."/>
            <person name="Chapman S."/>
            <person name="Chen Z."/>
            <person name="Engels R."/>
            <person name="Freedman E."/>
            <person name="Gellesch M."/>
            <person name="Goldberg J."/>
            <person name="Griggs A."/>
            <person name="Gujja S."/>
            <person name="Heiman D."/>
            <person name="Hepburn T."/>
            <person name="Howarth C."/>
            <person name="Jen D."/>
            <person name="Larson L."/>
            <person name="Lewis B."/>
            <person name="Mehta T."/>
            <person name="Park D."/>
            <person name="Pearson M."/>
            <person name="Roberts A."/>
            <person name="Saif S."/>
            <person name="Shenoy N."/>
            <person name="Sisk P."/>
            <person name="Stolte C."/>
            <person name="Sykes S."/>
            <person name="Thomson T."/>
            <person name="Walk T."/>
            <person name="White J."/>
            <person name="Yandava C."/>
            <person name="Burger G."/>
            <person name="Gray M.W."/>
            <person name="Holland P.W.H."/>
            <person name="King N."/>
            <person name="Lang F.B.F."/>
            <person name="Roger A.J."/>
            <person name="Ruiz-Trillo I."/>
            <person name="Lander E."/>
            <person name="Nusbaum C."/>
        </authorList>
    </citation>
    <scope>NUCLEOTIDE SEQUENCE [LARGE SCALE GENOMIC DNA]</scope>
    <source>
        <strain evidence="15 16">DAOM BR117</strain>
    </source>
</reference>
<evidence type="ECO:0000256" key="2">
    <source>
        <dbReference type="ARBA" id="ARBA00006675"/>
    </source>
</evidence>
<keyword evidence="12" id="KW-0012">Acyltransferase</keyword>
<dbReference type="RefSeq" id="XP_016607403.1">
    <property type="nucleotide sequence ID" value="XM_016753818.1"/>
</dbReference>
<comment type="subcellular location">
    <subcellularLocation>
        <location evidence="1">Membrane</location>
        <topology evidence="1">Multi-pass membrane protein</topology>
    </subcellularLocation>
</comment>
<dbReference type="eggNOG" id="KOG2895">
    <property type="taxonomic scope" value="Eukaryota"/>
</dbReference>
<gene>
    <name evidence="15" type="ORF">SPPG_05608</name>
</gene>
<evidence type="ECO:0000256" key="4">
    <source>
        <dbReference type="ARBA" id="ARBA00022516"/>
    </source>
</evidence>
<feature type="transmembrane region" description="Helical" evidence="14">
    <location>
        <begin position="168"/>
        <end position="185"/>
    </location>
</feature>
<feature type="compositionally biased region" description="Basic and acidic residues" evidence="13">
    <location>
        <begin position="1"/>
        <end position="14"/>
    </location>
</feature>
<dbReference type="GO" id="GO:0016746">
    <property type="term" value="F:acyltransferase activity"/>
    <property type="evidence" value="ECO:0007669"/>
    <property type="project" value="UniProtKB-KW"/>
</dbReference>
<evidence type="ECO:0000256" key="1">
    <source>
        <dbReference type="ARBA" id="ARBA00004141"/>
    </source>
</evidence>
<dbReference type="PANTHER" id="PTHR31201">
    <property type="entry name" value="OS01G0585100 PROTEIN"/>
    <property type="match status" value="1"/>
</dbReference>
<comment type="similarity">
    <text evidence="2">Belongs to the GPC1 family.</text>
</comment>
<evidence type="ECO:0000256" key="9">
    <source>
        <dbReference type="ARBA" id="ARBA00023136"/>
    </source>
</evidence>
<dbReference type="GeneID" id="27688971"/>
<evidence type="ECO:0000256" key="10">
    <source>
        <dbReference type="ARBA" id="ARBA00023209"/>
    </source>
</evidence>
<feature type="region of interest" description="Disordered" evidence="13">
    <location>
        <begin position="1"/>
        <end position="55"/>
    </location>
</feature>
<dbReference type="Pfam" id="PF10998">
    <property type="entry name" value="DUF2838"/>
    <property type="match status" value="1"/>
</dbReference>
<keyword evidence="16" id="KW-1185">Reference proteome</keyword>
<dbReference type="FunCoup" id="A0A0L0HF10">
    <property type="interactions" value="34"/>
</dbReference>
<dbReference type="Proteomes" id="UP000053201">
    <property type="component" value="Unassembled WGS sequence"/>
</dbReference>